<protein>
    <recommendedName>
        <fullName evidence="5">Pectinesterase inhibitor domain-containing protein</fullName>
    </recommendedName>
</protein>
<comment type="similarity">
    <text evidence="3">Belongs to the PMEI family.</text>
</comment>
<dbReference type="SUPFAM" id="SSF101148">
    <property type="entry name" value="Plant invertase/pectin methylesterase inhibitor"/>
    <property type="match status" value="1"/>
</dbReference>
<dbReference type="AlphaFoldDB" id="A0AAN7FQK9"/>
<keyword evidence="7" id="KW-1185">Reference proteome</keyword>
<dbReference type="InterPro" id="IPR052421">
    <property type="entry name" value="PCW_Enzyme_Inhibitor"/>
</dbReference>
<reference evidence="6 7" key="1">
    <citation type="journal article" date="2023" name="G3 (Bethesda)">
        <title>A haplotype-resolved chromosome-scale genome for Quercus rubra L. provides insights into the genetics of adaptive traits for red oak species.</title>
        <authorList>
            <person name="Kapoor B."/>
            <person name="Jenkins J."/>
            <person name="Schmutz J."/>
            <person name="Zhebentyayeva T."/>
            <person name="Kuelheim C."/>
            <person name="Coggeshall M."/>
            <person name="Heim C."/>
            <person name="Lasky J.R."/>
            <person name="Leites L."/>
            <person name="Islam-Faridi N."/>
            <person name="Romero-Severson J."/>
            <person name="DeLeo V.L."/>
            <person name="Lucas S.M."/>
            <person name="Lazic D."/>
            <person name="Gailing O."/>
            <person name="Carlson J."/>
            <person name="Staton M."/>
        </authorList>
    </citation>
    <scope>NUCLEOTIDE SEQUENCE [LARGE SCALE GENOMIC DNA]</scope>
    <source>
        <strain evidence="6">Pseudo-F2</strain>
    </source>
</reference>
<dbReference type="EMBL" id="JAXUIC010000003">
    <property type="protein sequence ID" value="KAK4595681.1"/>
    <property type="molecule type" value="Genomic_DNA"/>
</dbReference>
<dbReference type="Pfam" id="PF04043">
    <property type="entry name" value="PMEI"/>
    <property type="match status" value="1"/>
</dbReference>
<keyword evidence="1 4" id="KW-0732">Signal</keyword>
<dbReference type="Proteomes" id="UP001324115">
    <property type="component" value="Unassembled WGS sequence"/>
</dbReference>
<dbReference type="PANTHER" id="PTHR36710">
    <property type="entry name" value="PECTINESTERASE INHIBITOR-LIKE"/>
    <property type="match status" value="1"/>
</dbReference>
<dbReference type="SMART" id="SM00856">
    <property type="entry name" value="PMEI"/>
    <property type="match status" value="1"/>
</dbReference>
<gene>
    <name evidence="6" type="ORF">RGQ29_013960</name>
</gene>
<feature type="signal peptide" evidence="4">
    <location>
        <begin position="1"/>
        <end position="22"/>
    </location>
</feature>
<feature type="domain" description="Pectinesterase inhibitor" evidence="5">
    <location>
        <begin position="22"/>
        <end position="167"/>
    </location>
</feature>
<sequence>MNPISSLVFVFLLTVFPTQILCQTPLIESTCGSTIYKVLCLETLVPDDEARSATDVTILAKVALRHTVDEASDVDTHIVKLKDSTKEGPLKDALSSCSDYYLLVVEKLQAAQYSFQYSGLHVVKGWMTEATVYRQKCDQVFQGKPFTSPMSESTTKLSKMQNNAEVIIGLI</sequence>
<evidence type="ECO:0000256" key="3">
    <source>
        <dbReference type="ARBA" id="ARBA00038471"/>
    </source>
</evidence>
<feature type="chain" id="PRO_5042996441" description="Pectinesterase inhibitor domain-containing protein" evidence="4">
    <location>
        <begin position="23"/>
        <end position="171"/>
    </location>
</feature>
<evidence type="ECO:0000313" key="6">
    <source>
        <dbReference type="EMBL" id="KAK4595681.1"/>
    </source>
</evidence>
<name>A0AAN7FQK9_QUERU</name>
<accession>A0AAN7FQK9</accession>
<dbReference type="InterPro" id="IPR035513">
    <property type="entry name" value="Invertase/methylesterase_inhib"/>
</dbReference>
<organism evidence="6 7">
    <name type="scientific">Quercus rubra</name>
    <name type="common">Northern red oak</name>
    <name type="synonym">Quercus borealis</name>
    <dbReference type="NCBI Taxonomy" id="3512"/>
    <lineage>
        <taxon>Eukaryota</taxon>
        <taxon>Viridiplantae</taxon>
        <taxon>Streptophyta</taxon>
        <taxon>Embryophyta</taxon>
        <taxon>Tracheophyta</taxon>
        <taxon>Spermatophyta</taxon>
        <taxon>Magnoliopsida</taxon>
        <taxon>eudicotyledons</taxon>
        <taxon>Gunneridae</taxon>
        <taxon>Pentapetalae</taxon>
        <taxon>rosids</taxon>
        <taxon>fabids</taxon>
        <taxon>Fagales</taxon>
        <taxon>Fagaceae</taxon>
        <taxon>Quercus</taxon>
    </lineage>
</organism>
<comment type="caution">
    <text evidence="6">The sequence shown here is derived from an EMBL/GenBank/DDBJ whole genome shotgun (WGS) entry which is preliminary data.</text>
</comment>
<evidence type="ECO:0000256" key="1">
    <source>
        <dbReference type="ARBA" id="ARBA00022729"/>
    </source>
</evidence>
<proteinExistence type="inferred from homology"/>
<dbReference type="GO" id="GO:0004857">
    <property type="term" value="F:enzyme inhibitor activity"/>
    <property type="evidence" value="ECO:0007669"/>
    <property type="project" value="InterPro"/>
</dbReference>
<evidence type="ECO:0000259" key="5">
    <source>
        <dbReference type="SMART" id="SM00856"/>
    </source>
</evidence>
<dbReference type="InterPro" id="IPR006501">
    <property type="entry name" value="Pectinesterase_inhib_dom"/>
</dbReference>
<evidence type="ECO:0000256" key="2">
    <source>
        <dbReference type="ARBA" id="ARBA00023157"/>
    </source>
</evidence>
<dbReference type="NCBIfam" id="TIGR01614">
    <property type="entry name" value="PME_inhib"/>
    <property type="match status" value="1"/>
</dbReference>
<evidence type="ECO:0000256" key="4">
    <source>
        <dbReference type="SAM" id="SignalP"/>
    </source>
</evidence>
<evidence type="ECO:0000313" key="7">
    <source>
        <dbReference type="Proteomes" id="UP001324115"/>
    </source>
</evidence>
<keyword evidence="2" id="KW-1015">Disulfide bond</keyword>
<dbReference type="Gene3D" id="1.20.140.40">
    <property type="entry name" value="Invertase/pectin methylesterase inhibitor family protein"/>
    <property type="match status" value="1"/>
</dbReference>
<dbReference type="PANTHER" id="PTHR36710:SF18">
    <property type="entry name" value="PECTINESTERASE INHIBITOR 5-RELATED"/>
    <property type="match status" value="1"/>
</dbReference>